<evidence type="ECO:0000259" key="1">
    <source>
        <dbReference type="Pfam" id="PF00149"/>
    </source>
</evidence>
<dbReference type="Gramene" id="ABO94176">
    <property type="protein sequence ID" value="ABO94176"/>
    <property type="gene ID" value="OSTLU_5807"/>
</dbReference>
<proteinExistence type="predicted"/>
<dbReference type="GO" id="GO:0047734">
    <property type="term" value="F:CDP-glycerol diphosphatase activity"/>
    <property type="evidence" value="ECO:0007669"/>
    <property type="project" value="TreeGrafter"/>
</dbReference>
<dbReference type="eggNOG" id="ENOG502S7NI">
    <property type="taxonomic scope" value="Eukaryota"/>
</dbReference>
<organism evidence="2 3">
    <name type="scientific">Ostreococcus lucimarinus (strain CCE9901)</name>
    <dbReference type="NCBI Taxonomy" id="436017"/>
    <lineage>
        <taxon>Eukaryota</taxon>
        <taxon>Viridiplantae</taxon>
        <taxon>Chlorophyta</taxon>
        <taxon>Mamiellophyceae</taxon>
        <taxon>Mamiellales</taxon>
        <taxon>Bathycoccaceae</taxon>
        <taxon>Ostreococcus</taxon>
    </lineage>
</organism>
<dbReference type="HOGENOM" id="CLU_1424927_0_0_1"/>
<dbReference type="InterPro" id="IPR004843">
    <property type="entry name" value="Calcineurin-like_PHP"/>
</dbReference>
<sequence length="191" mass="21289">MFHCVGNHDCNVGKEVFLSAVNAEAAYYSASMPRGWRLIVLDTTDLNPRYVSRDAPEFDAAMRFAQDAVDEGREDVVPWGGGIGPVQFDWLRDELNDAAAKRERVIVASHNALHRDAARYQMSAWNSDEVSDLIESSGCVKICLAGHDHPGHYHYRNDVHYVTLEAMLEAAEGETSFAFLDVYEHDAVLTG</sequence>
<dbReference type="KEGG" id="olu:OSTLU_5807"/>
<keyword evidence="3" id="KW-1185">Reference proteome</keyword>
<dbReference type="EMBL" id="CP000581">
    <property type="protein sequence ID" value="ABO94176.1"/>
    <property type="molecule type" value="Genomic_DNA"/>
</dbReference>
<dbReference type="InterPro" id="IPR029052">
    <property type="entry name" value="Metallo-depent_PP-like"/>
</dbReference>
<dbReference type="GO" id="GO:0030145">
    <property type="term" value="F:manganese ion binding"/>
    <property type="evidence" value="ECO:0007669"/>
    <property type="project" value="TreeGrafter"/>
</dbReference>
<dbReference type="Proteomes" id="UP000001568">
    <property type="component" value="Chromosome 1"/>
</dbReference>
<dbReference type="Pfam" id="PF00149">
    <property type="entry name" value="Metallophos"/>
    <property type="match status" value="1"/>
</dbReference>
<dbReference type="GO" id="GO:0047631">
    <property type="term" value="F:ADP-ribose diphosphatase activity"/>
    <property type="evidence" value="ECO:0007669"/>
    <property type="project" value="TreeGrafter"/>
</dbReference>
<dbReference type="RefSeq" id="XP_001415884.1">
    <property type="nucleotide sequence ID" value="XM_001415847.1"/>
</dbReference>
<dbReference type="Gene3D" id="3.60.21.10">
    <property type="match status" value="1"/>
</dbReference>
<dbReference type="GO" id="GO:0008663">
    <property type="term" value="F:2',3'-cyclic-nucleotide 2'-phosphodiesterase activity"/>
    <property type="evidence" value="ECO:0007669"/>
    <property type="project" value="TreeGrafter"/>
</dbReference>
<dbReference type="OMA" id="HPGGYGR"/>
<evidence type="ECO:0000313" key="3">
    <source>
        <dbReference type="Proteomes" id="UP000001568"/>
    </source>
</evidence>
<dbReference type="OrthoDB" id="9675250at2759"/>
<dbReference type="AlphaFoldDB" id="A4RRD9"/>
<dbReference type="PANTHER" id="PTHR16509:SF8">
    <property type="entry name" value="MANGANESE-DEPENDENT ADP-RIBOSE_CDP-ALCOHOL DIPHOSPHATASE"/>
    <property type="match status" value="1"/>
</dbReference>
<accession>A4RRD9</accession>
<gene>
    <name evidence="2" type="ORF">OSTLU_5807</name>
</gene>
<name>A4RRD9_OSTLU</name>
<feature type="domain" description="Calcineurin-like phosphoesterase" evidence="1">
    <location>
        <begin position="2"/>
        <end position="150"/>
    </location>
</feature>
<reference evidence="2 3" key="1">
    <citation type="journal article" date="2007" name="Proc. Natl. Acad. Sci. U.S.A.">
        <title>The tiny eukaryote Ostreococcus provides genomic insights into the paradox of plankton speciation.</title>
        <authorList>
            <person name="Palenik B."/>
            <person name="Grimwood J."/>
            <person name="Aerts A."/>
            <person name="Rouze P."/>
            <person name="Salamov A."/>
            <person name="Putnam N."/>
            <person name="Dupont C."/>
            <person name="Jorgensen R."/>
            <person name="Derelle E."/>
            <person name="Rombauts S."/>
            <person name="Zhou K."/>
            <person name="Otillar R."/>
            <person name="Merchant S.S."/>
            <person name="Podell S."/>
            <person name="Gaasterland T."/>
            <person name="Napoli C."/>
            <person name="Gendler K."/>
            <person name="Manuell A."/>
            <person name="Tai V."/>
            <person name="Vallon O."/>
            <person name="Piganeau G."/>
            <person name="Jancek S."/>
            <person name="Heijde M."/>
            <person name="Jabbari K."/>
            <person name="Bowler C."/>
            <person name="Lohr M."/>
            <person name="Robbens S."/>
            <person name="Werner G."/>
            <person name="Dubchak I."/>
            <person name="Pazour G.J."/>
            <person name="Ren Q."/>
            <person name="Paulsen I."/>
            <person name="Delwiche C."/>
            <person name="Schmutz J."/>
            <person name="Rokhsar D."/>
            <person name="Van de Peer Y."/>
            <person name="Moreau H."/>
            <person name="Grigoriev I.V."/>
        </authorList>
    </citation>
    <scope>NUCLEOTIDE SEQUENCE [LARGE SCALE GENOMIC DNA]</scope>
    <source>
        <strain evidence="2 3">CCE9901</strain>
    </source>
</reference>
<dbReference type="PANTHER" id="PTHR16509">
    <property type="match status" value="1"/>
</dbReference>
<dbReference type="GeneID" id="5000018"/>
<evidence type="ECO:0000313" key="2">
    <source>
        <dbReference type="EMBL" id="ABO94176.1"/>
    </source>
</evidence>
<dbReference type="STRING" id="436017.A4RRD9"/>
<feature type="non-terminal residue" evidence="2">
    <location>
        <position position="191"/>
    </location>
</feature>
<dbReference type="SUPFAM" id="SSF56300">
    <property type="entry name" value="Metallo-dependent phosphatases"/>
    <property type="match status" value="1"/>
</dbReference>
<protein>
    <recommendedName>
        <fullName evidence="1">Calcineurin-like phosphoesterase domain-containing protein</fullName>
    </recommendedName>
</protein>